<evidence type="ECO:0000313" key="1">
    <source>
        <dbReference type="EMBL" id="KAA6403322.1"/>
    </source>
</evidence>
<dbReference type="EMBL" id="SNRW01000113">
    <property type="protein sequence ID" value="KAA6403322.1"/>
    <property type="molecule type" value="Genomic_DNA"/>
</dbReference>
<protein>
    <submittedName>
        <fullName evidence="1">Uncharacterized protein</fullName>
    </submittedName>
</protein>
<organism evidence="1 2">
    <name type="scientific">Streblomastix strix</name>
    <dbReference type="NCBI Taxonomy" id="222440"/>
    <lineage>
        <taxon>Eukaryota</taxon>
        <taxon>Metamonada</taxon>
        <taxon>Preaxostyla</taxon>
        <taxon>Oxymonadida</taxon>
        <taxon>Streblomastigidae</taxon>
        <taxon>Streblomastix</taxon>
    </lineage>
</organism>
<dbReference type="Proteomes" id="UP000324800">
    <property type="component" value="Unassembled WGS sequence"/>
</dbReference>
<dbReference type="AlphaFoldDB" id="A0A5J4X8W0"/>
<name>A0A5J4X8W0_9EUKA</name>
<reference evidence="1 2" key="1">
    <citation type="submission" date="2019-03" db="EMBL/GenBank/DDBJ databases">
        <title>Single cell metagenomics reveals metabolic interactions within the superorganism composed of flagellate Streblomastix strix and complex community of Bacteroidetes bacteria on its surface.</title>
        <authorList>
            <person name="Treitli S.C."/>
            <person name="Kolisko M."/>
            <person name="Husnik F."/>
            <person name="Keeling P."/>
            <person name="Hampl V."/>
        </authorList>
    </citation>
    <scope>NUCLEOTIDE SEQUENCE [LARGE SCALE GENOMIC DNA]</scope>
    <source>
        <strain evidence="1">ST1C</strain>
    </source>
</reference>
<accession>A0A5J4X8W0</accession>
<evidence type="ECO:0000313" key="2">
    <source>
        <dbReference type="Proteomes" id="UP000324800"/>
    </source>
</evidence>
<sequence length="241" mass="27416">MSQGAQNYYEKTAERVENSEQLRFWLGFSTACGTFHQFQLMLDATALWETSIYAREQAVISYNSLNDLCTINSVSVSSLESIISGKSLCGIFNEICLFDIDTQAASTPWYFKIPFDITFNGVLALNQLNLTFDSFPDLNVVWLNKQDTVRNQHLVYHMIPPEKPDTIYLLAEPTDEGIFNYMKYNVRIVNIYLDPTKASITPMLHYLCDAFIRITFDNNSDPQVLNIDVIGEIRGSTINTG</sequence>
<proteinExistence type="predicted"/>
<gene>
    <name evidence="1" type="ORF">EZS28_001151</name>
</gene>
<comment type="caution">
    <text evidence="1">The sequence shown here is derived from an EMBL/GenBank/DDBJ whole genome shotgun (WGS) entry which is preliminary data.</text>
</comment>